<keyword evidence="8 10" id="KW-0472">Membrane</keyword>
<organism evidence="13 14">
    <name type="scientific">Leucobacter massiliensis</name>
    <dbReference type="NCBI Taxonomy" id="1686285"/>
    <lineage>
        <taxon>Bacteria</taxon>
        <taxon>Bacillati</taxon>
        <taxon>Actinomycetota</taxon>
        <taxon>Actinomycetes</taxon>
        <taxon>Micrococcales</taxon>
        <taxon>Microbacteriaceae</taxon>
        <taxon>Leucobacter</taxon>
    </lineage>
</organism>
<dbReference type="EMBL" id="MWZD01000018">
    <property type="protein sequence ID" value="PRI10564.1"/>
    <property type="molecule type" value="Genomic_DNA"/>
</dbReference>
<keyword evidence="10" id="KW-1003">Cell membrane</keyword>
<evidence type="ECO:0000259" key="11">
    <source>
        <dbReference type="Pfam" id="PF02366"/>
    </source>
</evidence>
<name>A0A2S9QLV5_9MICO</name>
<evidence type="ECO:0000256" key="6">
    <source>
        <dbReference type="ARBA" id="ARBA00022692"/>
    </source>
</evidence>
<comment type="function">
    <text evidence="10">Protein O-mannosyltransferase that catalyzes the transfer of a single mannose residue from a polyprenol phospho-mannosyl lipidic donor to the hydroxyl group of selected serine and threonine residues in acceptor proteins.</text>
</comment>
<feature type="transmembrane region" description="Helical" evidence="10">
    <location>
        <begin position="421"/>
        <end position="439"/>
    </location>
</feature>
<evidence type="ECO:0000256" key="10">
    <source>
        <dbReference type="RuleBase" id="RU367007"/>
    </source>
</evidence>
<keyword evidence="5 10" id="KW-0808">Transferase</keyword>
<accession>A0A2S9QLV5</accession>
<dbReference type="UniPathway" id="UPA00378"/>
<keyword evidence="6 10" id="KW-0812">Transmembrane</keyword>
<dbReference type="InterPro" id="IPR003342">
    <property type="entry name" value="ArnT-like_N"/>
</dbReference>
<feature type="transmembrane region" description="Helical" evidence="10">
    <location>
        <begin position="139"/>
        <end position="156"/>
    </location>
</feature>
<evidence type="ECO:0000256" key="3">
    <source>
        <dbReference type="ARBA" id="ARBA00007222"/>
    </source>
</evidence>
<dbReference type="GO" id="GO:0012505">
    <property type="term" value="C:endomembrane system"/>
    <property type="evidence" value="ECO:0007669"/>
    <property type="project" value="UniProtKB-SubCell"/>
</dbReference>
<comment type="caution">
    <text evidence="13">The sequence shown here is derived from an EMBL/GenBank/DDBJ whole genome shotgun (WGS) entry which is preliminary data.</text>
</comment>
<protein>
    <recommendedName>
        <fullName evidence="9 10">Polyprenol-phosphate-mannose--protein mannosyltransferase</fullName>
        <ecNumber evidence="10">2.4.1.-</ecNumber>
    </recommendedName>
</protein>
<sequence length="540" mass="56531">MLGIAAVFRFWALSRPGTLVFDELYYVRDAISQLAHGFPTVWPDDDPDMSGGRALGFTGTPANAVHPPLGKWLIGLGILAFGPDNGWGWRSAVALAGVATVAVTMRLGWLMSRSLVIACTAGLLLAIDGVHVVLTRVGLLDGFLTLFVALGALFVWRDGASAAPGRHGGIAWRRPWLLAAGLAFGAAAAVKWSGLYALAGFLVFIAVRDLLTRLRAARAARPPADDAAGGSGADRGSGRPAALGRSVLQALVTAVIAIPAAALAYLASWTGWILNPGGWAREPGVPWPVSLLRYHAEMLAWHSTLSAPHPYQSSPLSWPLALRPTSMYRASWSEGCPWAECVSTVTPVPNPLVSWGGVAALLALAVIAVLRLRAGMRARTAGAGTARAGADATGPGAGALPVGGRITEGGAAAAVRASDPLVLASAFVITAYLSGWLPWVLTVSRSAVFQFYAVVLTPFSALALALLLGGLCGVAIRSRDGAEARLLPRSAPGQLRERRISAALFLAASLALAVLYLPVWSGVPIAEWFWRAHMWLPGWA</sequence>
<evidence type="ECO:0000256" key="4">
    <source>
        <dbReference type="ARBA" id="ARBA00022676"/>
    </source>
</evidence>
<dbReference type="AlphaFoldDB" id="A0A2S9QLV5"/>
<evidence type="ECO:0000256" key="8">
    <source>
        <dbReference type="ARBA" id="ARBA00023136"/>
    </source>
</evidence>
<evidence type="ECO:0000313" key="13">
    <source>
        <dbReference type="EMBL" id="PRI10564.1"/>
    </source>
</evidence>
<evidence type="ECO:0000313" key="14">
    <source>
        <dbReference type="Proteomes" id="UP000238650"/>
    </source>
</evidence>
<feature type="domain" description="ArnT-like N-terminal" evidence="11">
    <location>
        <begin position="82"/>
        <end position="261"/>
    </location>
</feature>
<feature type="transmembrane region" description="Helical" evidence="10">
    <location>
        <begin position="500"/>
        <end position="520"/>
    </location>
</feature>
<dbReference type="EC" id="2.4.1.-" evidence="10"/>
<feature type="transmembrane region" description="Helical" evidence="10">
    <location>
        <begin position="115"/>
        <end position="134"/>
    </location>
</feature>
<feature type="transmembrane region" description="Helical" evidence="10">
    <location>
        <begin position="451"/>
        <end position="476"/>
    </location>
</feature>
<dbReference type="Pfam" id="PF16192">
    <property type="entry name" value="PMT_4TMC"/>
    <property type="match status" value="1"/>
</dbReference>
<feature type="transmembrane region" description="Helical" evidence="10">
    <location>
        <begin position="247"/>
        <end position="267"/>
    </location>
</feature>
<dbReference type="OrthoDB" id="9776737at2"/>
<proteinExistence type="inferred from homology"/>
<comment type="subcellular location">
    <subcellularLocation>
        <location evidence="10">Cell membrane</location>
    </subcellularLocation>
    <subcellularLocation>
        <location evidence="1">Endomembrane system</location>
        <topology evidence="1">Multi-pass membrane protein</topology>
    </subcellularLocation>
</comment>
<keyword evidence="4 10" id="KW-0328">Glycosyltransferase</keyword>
<keyword evidence="14" id="KW-1185">Reference proteome</keyword>
<comment type="pathway">
    <text evidence="2 10">Protein modification; protein glycosylation.</text>
</comment>
<keyword evidence="7 10" id="KW-1133">Transmembrane helix</keyword>
<feature type="transmembrane region" description="Helical" evidence="10">
    <location>
        <begin position="176"/>
        <end position="207"/>
    </location>
</feature>
<evidence type="ECO:0000256" key="2">
    <source>
        <dbReference type="ARBA" id="ARBA00004922"/>
    </source>
</evidence>
<evidence type="ECO:0000256" key="7">
    <source>
        <dbReference type="ARBA" id="ARBA00022989"/>
    </source>
</evidence>
<gene>
    <name evidence="13" type="ORF">B4915_11235</name>
</gene>
<comment type="similarity">
    <text evidence="3 10">Belongs to the glycosyltransferase 39 family.</text>
</comment>
<evidence type="ECO:0000256" key="5">
    <source>
        <dbReference type="ARBA" id="ARBA00022679"/>
    </source>
</evidence>
<dbReference type="Pfam" id="PF02366">
    <property type="entry name" value="PMT"/>
    <property type="match status" value="1"/>
</dbReference>
<evidence type="ECO:0000256" key="1">
    <source>
        <dbReference type="ARBA" id="ARBA00004127"/>
    </source>
</evidence>
<dbReference type="PANTHER" id="PTHR10050:SF46">
    <property type="entry name" value="PROTEIN O-MANNOSYL-TRANSFERASE 2"/>
    <property type="match status" value="1"/>
</dbReference>
<reference evidence="13 14" key="1">
    <citation type="journal article" date="2017" name="New Microbes New Infect">
        <title>Genome sequence of 'Leucobacter massiliensis' sp. nov. isolated from human pharynx after travel to the 2014 Hajj.</title>
        <authorList>
            <person name="Leangapichart T."/>
            <person name="Gautret P."/>
            <person name="Nguyen T.T."/>
            <person name="Armstrong N."/>
            <person name="Rolain J.M."/>
        </authorList>
    </citation>
    <scope>NUCLEOTIDE SEQUENCE [LARGE SCALE GENOMIC DNA]</scope>
    <source>
        <strain evidence="13 14">122RC15</strain>
    </source>
</reference>
<feature type="domain" description="Protein O-mannosyl-transferase C-terminal four TM" evidence="12">
    <location>
        <begin position="291"/>
        <end position="372"/>
    </location>
</feature>
<dbReference type="InterPro" id="IPR027005">
    <property type="entry name" value="PMT-like"/>
</dbReference>
<dbReference type="InterPro" id="IPR032421">
    <property type="entry name" value="PMT_4TMC"/>
</dbReference>
<feature type="transmembrane region" description="Helical" evidence="10">
    <location>
        <begin position="352"/>
        <end position="370"/>
    </location>
</feature>
<dbReference type="GO" id="GO:0004169">
    <property type="term" value="F:dolichyl-phosphate-mannose-protein mannosyltransferase activity"/>
    <property type="evidence" value="ECO:0007669"/>
    <property type="project" value="UniProtKB-UniRule"/>
</dbReference>
<dbReference type="PANTHER" id="PTHR10050">
    <property type="entry name" value="DOLICHYL-PHOSPHATE-MANNOSE--PROTEIN MANNOSYLTRANSFERASE"/>
    <property type="match status" value="1"/>
</dbReference>
<dbReference type="Proteomes" id="UP000238650">
    <property type="component" value="Unassembled WGS sequence"/>
</dbReference>
<dbReference type="GO" id="GO:0005886">
    <property type="term" value="C:plasma membrane"/>
    <property type="evidence" value="ECO:0007669"/>
    <property type="project" value="UniProtKB-SubCell"/>
</dbReference>
<evidence type="ECO:0000256" key="9">
    <source>
        <dbReference type="ARBA" id="ARBA00093617"/>
    </source>
</evidence>
<evidence type="ECO:0000259" key="12">
    <source>
        <dbReference type="Pfam" id="PF16192"/>
    </source>
</evidence>